<dbReference type="GO" id="GO:0005886">
    <property type="term" value="C:plasma membrane"/>
    <property type="evidence" value="ECO:0007669"/>
    <property type="project" value="UniProtKB-SubCell"/>
</dbReference>
<gene>
    <name evidence="14" type="primary">icaA</name>
    <name evidence="14" type="ordered locus">SAUSA300_2600</name>
</gene>
<evidence type="ECO:0000256" key="10">
    <source>
        <dbReference type="ARBA" id="ARBA00024738"/>
    </source>
</evidence>
<dbReference type="EMBL" id="CP000255">
    <property type="protein sequence ID" value="ABD22205.1"/>
    <property type="molecule type" value="Genomic_DNA"/>
</dbReference>
<keyword evidence="7 12" id="KW-0812">Transmembrane</keyword>
<dbReference type="AlphaFoldDB" id="A0A0H2XJC1"/>
<dbReference type="CDD" id="cd06423">
    <property type="entry name" value="CESA_like"/>
    <property type="match status" value="1"/>
</dbReference>
<dbReference type="PANTHER" id="PTHR43630:SF1">
    <property type="entry name" value="POLY-BETA-1,6-N-ACETYL-D-GLUCOSAMINE SYNTHASE"/>
    <property type="match status" value="1"/>
</dbReference>
<proteinExistence type="inferred from homology"/>
<sequence>MQFFNFLLFYPVFMSIYWIVGSIYFYFTREIRYSLNKKPDINVDELEGITFLLACYNESETIEDTLSNVLALKYEKKEIIIINDGSSDNTAELIYKIKENNDFIFVDLQENRGKANALNQGIKQASYDYVMCLDADTIVDQDAPYYMIENFKHDPKLGAVTGNPRIRNKSSILGKIQTIEYASLIGCIKRSQTLAGAVNTISGVFTLFKKSAVVDVGYWDTDMITEDIAVSWKLHLRGYRIKYEPLAMCWMLVPETLGGLWKQRVRWAQGGHEVLLRDFFSTMKTKRFPLYILMFEQIISILWVYIVLLYLGYLFITANFLDYTFMTYSFSIFLLSSFTMTFINVIQFTVALFIDSRYEKKNMAGLIFVSWYPTVYWIINAAVVLVAFPKALKRKKGGYATWSSPDRGNTQR</sequence>
<dbReference type="OMA" id="ICWTEVP"/>
<evidence type="ECO:0000256" key="1">
    <source>
        <dbReference type="ARBA" id="ARBA00004651"/>
    </source>
</evidence>
<feature type="transmembrane region" description="Helical" evidence="12">
    <location>
        <begin position="6"/>
        <end position="27"/>
    </location>
</feature>
<dbReference type="HOGENOM" id="CLU_023978_0_1_9"/>
<dbReference type="SMR" id="A0A0H2XJC1"/>
<keyword evidence="9 12" id="KW-0472">Membrane</keyword>
<evidence type="ECO:0000259" key="13">
    <source>
        <dbReference type="Pfam" id="PF00535"/>
    </source>
</evidence>
<keyword evidence="4 12" id="KW-1003">Cell membrane</keyword>
<comment type="function">
    <text evidence="10">N-acetylglucosaminyltransferase that catalyzes the polymerization of single monomer units of UDP-N-acetylglucosamine to produce the linear homomer poly-beta-1,6-N-acetyl-D-glucosamine (PNAG, also referred to as PIA), a biofilm adhesin polysaccharide. Requires IcaD for full activity.</text>
</comment>
<evidence type="ECO:0000256" key="8">
    <source>
        <dbReference type="ARBA" id="ARBA00022989"/>
    </source>
</evidence>
<feature type="transmembrane region" description="Helical" evidence="12">
    <location>
        <begin position="366"/>
        <end position="388"/>
    </location>
</feature>
<feature type="transmembrane region" description="Helical" evidence="12">
    <location>
        <begin position="328"/>
        <end position="354"/>
    </location>
</feature>
<evidence type="ECO:0000256" key="4">
    <source>
        <dbReference type="ARBA" id="ARBA00022475"/>
    </source>
</evidence>
<evidence type="ECO:0000256" key="11">
    <source>
        <dbReference type="NCBIfam" id="TIGR03937"/>
    </source>
</evidence>
<evidence type="ECO:0000256" key="2">
    <source>
        <dbReference type="ARBA" id="ARBA00006739"/>
    </source>
</evidence>
<accession>A0A0H2XJC1</accession>
<evidence type="ECO:0000256" key="3">
    <source>
        <dbReference type="ARBA" id="ARBA00017381"/>
    </source>
</evidence>
<keyword evidence="6 12" id="KW-0808">Transferase</keyword>
<evidence type="ECO:0000256" key="9">
    <source>
        <dbReference type="ARBA" id="ARBA00023136"/>
    </source>
</evidence>
<name>A0A0H2XJC1_STAA3</name>
<evidence type="ECO:0000256" key="7">
    <source>
        <dbReference type="ARBA" id="ARBA00022692"/>
    </source>
</evidence>
<dbReference type="InterPro" id="IPR001173">
    <property type="entry name" value="Glyco_trans_2-like"/>
</dbReference>
<evidence type="ECO:0000256" key="5">
    <source>
        <dbReference type="ARBA" id="ARBA00022676"/>
    </source>
</evidence>
<dbReference type="InterPro" id="IPR023853">
    <property type="entry name" value="PGA_PgaC/IcaA"/>
</dbReference>
<comment type="subcellular location">
    <subcellularLocation>
        <location evidence="1 12">Cell membrane</location>
        <topology evidence="1 12">Multi-pass membrane protein</topology>
    </subcellularLocation>
</comment>
<dbReference type="GO" id="GO:0043708">
    <property type="term" value="P:cell adhesion involved in biofilm formation"/>
    <property type="evidence" value="ECO:0007669"/>
    <property type="project" value="InterPro"/>
</dbReference>
<evidence type="ECO:0000313" key="15">
    <source>
        <dbReference type="Proteomes" id="UP000001939"/>
    </source>
</evidence>
<dbReference type="Pfam" id="PF00535">
    <property type="entry name" value="Glycos_transf_2"/>
    <property type="match status" value="1"/>
</dbReference>
<comment type="similarity">
    <text evidence="2 12">Belongs to the glycosyltransferase 2 family.</text>
</comment>
<dbReference type="RefSeq" id="WP_001159430.1">
    <property type="nucleotide sequence ID" value="NZ_CP027476.1"/>
</dbReference>
<organism evidence="14 15">
    <name type="scientific">Staphylococcus aureus (strain USA300)</name>
    <dbReference type="NCBI Taxonomy" id="367830"/>
    <lineage>
        <taxon>Bacteria</taxon>
        <taxon>Bacillati</taxon>
        <taxon>Bacillota</taxon>
        <taxon>Bacilli</taxon>
        <taxon>Bacillales</taxon>
        <taxon>Staphylococcaceae</taxon>
        <taxon>Staphylococcus</taxon>
    </lineage>
</organism>
<dbReference type="PANTHER" id="PTHR43630">
    <property type="entry name" value="POLY-BETA-1,6-N-ACETYL-D-GLUCOSAMINE SYNTHASE"/>
    <property type="match status" value="1"/>
</dbReference>
<evidence type="ECO:0000256" key="6">
    <source>
        <dbReference type="ARBA" id="ARBA00022679"/>
    </source>
</evidence>
<keyword evidence="8 12" id="KW-1133">Transmembrane helix</keyword>
<protein>
    <recommendedName>
        <fullName evidence="3 11">Poly-beta-1,6-N-acetyl-D-glucosamine synthase</fullName>
        <shortName evidence="12">Poly-beta-1,6-GlcNAc synthase</shortName>
        <ecNumber evidence="12">2.4.1.-</ecNumber>
    </recommendedName>
</protein>
<evidence type="ECO:0000313" key="14">
    <source>
        <dbReference type="EMBL" id="ABD22205.1"/>
    </source>
</evidence>
<feature type="domain" description="Glycosyltransferase 2-like" evidence="13">
    <location>
        <begin position="52"/>
        <end position="213"/>
    </location>
</feature>
<dbReference type="KEGG" id="saa:SAUSA300_2600"/>
<dbReference type="InterPro" id="IPR029044">
    <property type="entry name" value="Nucleotide-diphossugar_trans"/>
</dbReference>
<dbReference type="Proteomes" id="UP000001939">
    <property type="component" value="Chromosome"/>
</dbReference>
<dbReference type="SUPFAM" id="SSF53448">
    <property type="entry name" value="Nucleotide-diphospho-sugar transferases"/>
    <property type="match status" value="1"/>
</dbReference>
<dbReference type="NCBIfam" id="TIGR03937">
    <property type="entry name" value="PgaC_IcaA"/>
    <property type="match status" value="1"/>
</dbReference>
<dbReference type="GO" id="GO:0008375">
    <property type="term" value="F:acetylglucosaminyltransferase activity"/>
    <property type="evidence" value="ECO:0007669"/>
    <property type="project" value="UniProtKB-UniRule"/>
</dbReference>
<evidence type="ECO:0000256" key="12">
    <source>
        <dbReference type="RuleBase" id="RU364028"/>
    </source>
</evidence>
<dbReference type="EC" id="2.4.1.-" evidence="12"/>
<dbReference type="Gene3D" id="3.90.550.10">
    <property type="entry name" value="Spore Coat Polysaccharide Biosynthesis Protein SpsA, Chain A"/>
    <property type="match status" value="1"/>
</dbReference>
<feature type="transmembrane region" description="Helical" evidence="12">
    <location>
        <begin position="290"/>
        <end position="316"/>
    </location>
</feature>
<keyword evidence="5 12" id="KW-0328">Glycosyltransferase</keyword>
<reference evidence="14 15" key="1">
    <citation type="journal article" date="2006" name="Lancet">
        <title>Complete genome sequence of USA300, an epidemic clone of community-acquired meticillin-resistant Staphylococcus aureus.</title>
        <authorList>
            <person name="Diep B.A."/>
            <person name="Gill S.R."/>
            <person name="Chang R.F."/>
            <person name="Phan T.H."/>
            <person name="Chen J.H."/>
            <person name="Davidson M.G."/>
            <person name="Lin F."/>
            <person name="Lin J."/>
            <person name="Carleton H.A."/>
            <person name="Mongodin E.F."/>
            <person name="Sensabaugh G.F."/>
            <person name="Perdreau-Remington F."/>
        </authorList>
    </citation>
    <scope>NUCLEOTIDE SEQUENCE [LARGE SCALE GENOMIC DNA]</scope>
    <source>
        <strain evidence="15">USA300</strain>
    </source>
</reference>